<keyword evidence="1" id="KW-0805">Transcription regulation</keyword>
<dbReference type="SMART" id="SM00345">
    <property type="entry name" value="HTH_GNTR"/>
    <property type="match status" value="1"/>
</dbReference>
<keyword evidence="6" id="KW-1185">Reference proteome</keyword>
<reference evidence="5 6" key="1">
    <citation type="submission" date="2023-01" db="EMBL/GenBank/DDBJ databases">
        <title>Draft genome sequence of Nocardiopsis sp. RSe5-2 isolated from halophytes.</title>
        <authorList>
            <person name="Duangmal K."/>
            <person name="Chantavorakit T."/>
        </authorList>
    </citation>
    <scope>NUCLEOTIDE SEQUENCE [LARGE SCALE GENOMIC DNA]</scope>
    <source>
        <strain evidence="5 6">RSe5-2</strain>
    </source>
</reference>
<keyword evidence="3" id="KW-0804">Transcription</keyword>
<dbReference type="Pfam" id="PF00392">
    <property type="entry name" value="GntR"/>
    <property type="match status" value="1"/>
</dbReference>
<dbReference type="SUPFAM" id="SSF46785">
    <property type="entry name" value="Winged helix' DNA-binding domain"/>
    <property type="match status" value="1"/>
</dbReference>
<keyword evidence="2" id="KW-0238">DNA-binding</keyword>
<evidence type="ECO:0000256" key="1">
    <source>
        <dbReference type="ARBA" id="ARBA00023015"/>
    </source>
</evidence>
<evidence type="ECO:0000256" key="3">
    <source>
        <dbReference type="ARBA" id="ARBA00023163"/>
    </source>
</evidence>
<evidence type="ECO:0000256" key="2">
    <source>
        <dbReference type="ARBA" id="ARBA00023125"/>
    </source>
</evidence>
<dbReference type="Gene3D" id="1.10.10.10">
    <property type="entry name" value="Winged helix-like DNA-binding domain superfamily/Winged helix DNA-binding domain"/>
    <property type="match status" value="1"/>
</dbReference>
<name>A0ABT4TZ13_9ACTN</name>
<sequence length="254" mass="28352">MARKRDPRPRHQQIAAEIRALIMSGDMPPGQRLPTTAQLMERYQVTSQTVQRTLGVLKEEGFLVGRAGVGVFVRGEASLAIQPAAYMPPADGQDPYRWMTEAERRSQQGAVDLLSVEEVRPPQRIAEFFELGEDGGAVRRRQLLLLDGEPVELADVFFPAELAHGTALTENKRIRGGAPKLLADLGYPPDEWVDRVSTRLPTSEELKLLELPDDAPVLRTLRVVYGAGRPVQAEVLIKGGHLYELMYQQDIRRP</sequence>
<evidence type="ECO:0000259" key="4">
    <source>
        <dbReference type="PROSITE" id="PS50949"/>
    </source>
</evidence>
<comment type="caution">
    <text evidence="5">The sequence shown here is derived from an EMBL/GenBank/DDBJ whole genome shotgun (WGS) entry which is preliminary data.</text>
</comment>
<dbReference type="SUPFAM" id="SSF64288">
    <property type="entry name" value="Chorismate lyase-like"/>
    <property type="match status" value="1"/>
</dbReference>
<dbReference type="Proteomes" id="UP001527866">
    <property type="component" value="Unassembled WGS sequence"/>
</dbReference>
<dbReference type="Pfam" id="PF07702">
    <property type="entry name" value="UTRA"/>
    <property type="match status" value="1"/>
</dbReference>
<dbReference type="PROSITE" id="PS50949">
    <property type="entry name" value="HTH_GNTR"/>
    <property type="match status" value="1"/>
</dbReference>
<dbReference type="InterPro" id="IPR050679">
    <property type="entry name" value="Bact_HTH_transcr_reg"/>
</dbReference>
<dbReference type="SMART" id="SM00866">
    <property type="entry name" value="UTRA"/>
    <property type="match status" value="1"/>
</dbReference>
<dbReference type="InterPro" id="IPR036390">
    <property type="entry name" value="WH_DNA-bd_sf"/>
</dbReference>
<dbReference type="CDD" id="cd07377">
    <property type="entry name" value="WHTH_GntR"/>
    <property type="match status" value="1"/>
</dbReference>
<organism evidence="5 6">
    <name type="scientific">Nocardiopsis endophytica</name>
    <dbReference type="NCBI Taxonomy" id="3018445"/>
    <lineage>
        <taxon>Bacteria</taxon>
        <taxon>Bacillati</taxon>
        <taxon>Actinomycetota</taxon>
        <taxon>Actinomycetes</taxon>
        <taxon>Streptosporangiales</taxon>
        <taxon>Nocardiopsidaceae</taxon>
        <taxon>Nocardiopsis</taxon>
    </lineage>
</organism>
<evidence type="ECO:0000313" key="5">
    <source>
        <dbReference type="EMBL" id="MDA2809935.1"/>
    </source>
</evidence>
<dbReference type="Gene3D" id="3.40.1410.10">
    <property type="entry name" value="Chorismate lyase-like"/>
    <property type="match status" value="1"/>
</dbReference>
<gene>
    <name evidence="5" type="ORF">O4J56_04735</name>
</gene>
<dbReference type="InterPro" id="IPR000524">
    <property type="entry name" value="Tscrpt_reg_HTH_GntR"/>
</dbReference>
<feature type="domain" description="HTH gntR-type" evidence="4">
    <location>
        <begin position="8"/>
        <end position="76"/>
    </location>
</feature>
<dbReference type="RefSeq" id="WP_270683830.1">
    <property type="nucleotide sequence ID" value="NZ_JAQFWQ010000008.1"/>
</dbReference>
<dbReference type="PANTHER" id="PTHR44846">
    <property type="entry name" value="MANNOSYL-D-GLYCERATE TRANSPORT/METABOLISM SYSTEM REPRESSOR MNGR-RELATED"/>
    <property type="match status" value="1"/>
</dbReference>
<proteinExistence type="predicted"/>
<dbReference type="InterPro" id="IPR028978">
    <property type="entry name" value="Chorismate_lyase_/UTRA_dom_sf"/>
</dbReference>
<protein>
    <submittedName>
        <fullName evidence="5">GntR family transcriptional regulator</fullName>
    </submittedName>
</protein>
<dbReference type="PANTHER" id="PTHR44846:SF17">
    <property type="entry name" value="GNTR-FAMILY TRANSCRIPTIONAL REGULATOR"/>
    <property type="match status" value="1"/>
</dbReference>
<accession>A0ABT4TZ13</accession>
<dbReference type="EMBL" id="JAQFWQ010000008">
    <property type="protein sequence ID" value="MDA2809935.1"/>
    <property type="molecule type" value="Genomic_DNA"/>
</dbReference>
<dbReference type="InterPro" id="IPR036388">
    <property type="entry name" value="WH-like_DNA-bd_sf"/>
</dbReference>
<dbReference type="InterPro" id="IPR011663">
    <property type="entry name" value="UTRA"/>
</dbReference>
<evidence type="ECO:0000313" key="6">
    <source>
        <dbReference type="Proteomes" id="UP001527866"/>
    </source>
</evidence>